<reference evidence="2" key="1">
    <citation type="journal article" date="2019" name="Int. J. Syst. Evol. Microbiol.">
        <title>The Global Catalogue of Microorganisms (GCM) 10K type strain sequencing project: providing services to taxonomists for standard genome sequencing and annotation.</title>
        <authorList>
            <consortium name="The Broad Institute Genomics Platform"/>
            <consortium name="The Broad Institute Genome Sequencing Center for Infectious Disease"/>
            <person name="Wu L."/>
            <person name="Ma J."/>
        </authorList>
    </citation>
    <scope>NUCLEOTIDE SEQUENCE [LARGE SCALE GENOMIC DNA]</scope>
    <source>
        <strain evidence="2">TBRC 1276</strain>
    </source>
</reference>
<dbReference type="Proteomes" id="UP001595851">
    <property type="component" value="Unassembled WGS sequence"/>
</dbReference>
<name>A0ABV8G0F9_9ACTN</name>
<protein>
    <submittedName>
        <fullName evidence="1">Uncharacterized protein</fullName>
    </submittedName>
</protein>
<dbReference type="EMBL" id="JBHSBI010000002">
    <property type="protein sequence ID" value="MFC4006589.1"/>
    <property type="molecule type" value="Genomic_DNA"/>
</dbReference>
<dbReference type="RefSeq" id="WP_379526729.1">
    <property type="nucleotide sequence ID" value="NZ_JBHSBI010000002.1"/>
</dbReference>
<comment type="caution">
    <text evidence="1">The sequence shown here is derived from an EMBL/GenBank/DDBJ whole genome shotgun (WGS) entry which is preliminary data.</text>
</comment>
<evidence type="ECO:0000313" key="1">
    <source>
        <dbReference type="EMBL" id="MFC4006589.1"/>
    </source>
</evidence>
<gene>
    <name evidence="1" type="ORF">ACFOY2_05110</name>
</gene>
<keyword evidence="2" id="KW-1185">Reference proteome</keyword>
<organism evidence="1 2">
    <name type="scientific">Nonomuraea purpurea</name>
    <dbReference type="NCBI Taxonomy" id="1849276"/>
    <lineage>
        <taxon>Bacteria</taxon>
        <taxon>Bacillati</taxon>
        <taxon>Actinomycetota</taxon>
        <taxon>Actinomycetes</taxon>
        <taxon>Streptosporangiales</taxon>
        <taxon>Streptosporangiaceae</taxon>
        <taxon>Nonomuraea</taxon>
    </lineage>
</organism>
<sequence length="84" mass="9496">MTASETREPWYAWCFSCGQMHRFVSGDETVNGAWCGGAWVRIGTGAERDCLAAKQVRFGMARFLNELPLDVQAEIDKEWEARHG</sequence>
<accession>A0ABV8G0F9</accession>
<evidence type="ECO:0000313" key="2">
    <source>
        <dbReference type="Proteomes" id="UP001595851"/>
    </source>
</evidence>
<proteinExistence type="predicted"/>